<dbReference type="PANTHER" id="PTHR30487:SF0">
    <property type="entry name" value="PREPILIN LEADER PEPTIDASE_N-METHYLTRANSFERASE-RELATED"/>
    <property type="match status" value="1"/>
</dbReference>
<dbReference type="Gene3D" id="1.20.120.1220">
    <property type="match status" value="1"/>
</dbReference>
<keyword evidence="4" id="KW-0808">Transferase</keyword>
<comment type="similarity">
    <text evidence="1">Belongs to the peptidase A24 family.</text>
</comment>
<feature type="transmembrane region" description="Helical" evidence="2">
    <location>
        <begin position="26"/>
        <end position="46"/>
    </location>
</feature>
<dbReference type="Proteomes" id="UP000199051">
    <property type="component" value="Unassembled WGS sequence"/>
</dbReference>
<feature type="transmembrane region" description="Helical" evidence="2">
    <location>
        <begin position="132"/>
        <end position="149"/>
    </location>
</feature>
<keyword evidence="2" id="KW-0812">Transmembrane</keyword>
<evidence type="ECO:0000313" key="4">
    <source>
        <dbReference type="EMBL" id="SER92123.1"/>
    </source>
</evidence>
<accession>A0A1H9T6C0</accession>
<keyword evidence="4" id="KW-0489">Methyltransferase</keyword>
<evidence type="ECO:0000256" key="2">
    <source>
        <dbReference type="SAM" id="Phobius"/>
    </source>
</evidence>
<evidence type="ECO:0000256" key="1">
    <source>
        <dbReference type="ARBA" id="ARBA00005801"/>
    </source>
</evidence>
<sequence>MLPFSYLAAVLVPLAAVDLAERRLPSAMLLPSYAILGASLTTVAVLDARYESLARSLITMAALAAAYLVLALATGGLGAGDVKLAGLLGLALGWISWQAVLTGTILGWLLAATARLALRASRRIERDTPTPLGPHLALGAIAAVIFTGMG</sequence>
<organism evidence="4 5">
    <name type="scientific">Actinokineospora terrae</name>
    <dbReference type="NCBI Taxonomy" id="155974"/>
    <lineage>
        <taxon>Bacteria</taxon>
        <taxon>Bacillati</taxon>
        <taxon>Actinomycetota</taxon>
        <taxon>Actinomycetes</taxon>
        <taxon>Pseudonocardiales</taxon>
        <taxon>Pseudonocardiaceae</taxon>
        <taxon>Actinokineospora</taxon>
    </lineage>
</organism>
<keyword evidence="2" id="KW-1133">Transmembrane helix</keyword>
<dbReference type="InterPro" id="IPR050882">
    <property type="entry name" value="Prepilin_peptidase/N-MTase"/>
</dbReference>
<dbReference type="EMBL" id="FOGI01000006">
    <property type="protein sequence ID" value="SER92123.1"/>
    <property type="molecule type" value="Genomic_DNA"/>
</dbReference>
<dbReference type="Pfam" id="PF01478">
    <property type="entry name" value="Peptidase_A24"/>
    <property type="match status" value="1"/>
</dbReference>
<evidence type="ECO:0000259" key="3">
    <source>
        <dbReference type="Pfam" id="PF01478"/>
    </source>
</evidence>
<keyword evidence="2" id="KW-0472">Membrane</keyword>
<dbReference type="STRING" id="155974.SAMN04487818_10671"/>
<evidence type="ECO:0000313" key="5">
    <source>
        <dbReference type="Proteomes" id="UP000199051"/>
    </source>
</evidence>
<feature type="transmembrane region" description="Helical" evidence="2">
    <location>
        <begin position="58"/>
        <end position="79"/>
    </location>
</feature>
<dbReference type="GO" id="GO:0005886">
    <property type="term" value="C:plasma membrane"/>
    <property type="evidence" value="ECO:0007669"/>
    <property type="project" value="TreeGrafter"/>
</dbReference>
<feature type="domain" description="Prepilin type IV endopeptidase peptidase" evidence="3">
    <location>
        <begin position="7"/>
        <end position="111"/>
    </location>
</feature>
<gene>
    <name evidence="4" type="ORF">SAMN04487818_10671</name>
</gene>
<dbReference type="PANTHER" id="PTHR30487">
    <property type="entry name" value="TYPE 4 PREPILIN-LIKE PROTEINS LEADER PEPTIDE-PROCESSING ENZYME"/>
    <property type="match status" value="1"/>
</dbReference>
<dbReference type="GO" id="GO:0004190">
    <property type="term" value="F:aspartic-type endopeptidase activity"/>
    <property type="evidence" value="ECO:0007669"/>
    <property type="project" value="InterPro"/>
</dbReference>
<dbReference type="GO" id="GO:0006465">
    <property type="term" value="P:signal peptide processing"/>
    <property type="evidence" value="ECO:0007669"/>
    <property type="project" value="TreeGrafter"/>
</dbReference>
<dbReference type="GO" id="GO:0008168">
    <property type="term" value="F:methyltransferase activity"/>
    <property type="evidence" value="ECO:0007669"/>
    <property type="project" value="UniProtKB-KW"/>
</dbReference>
<feature type="transmembrane region" description="Helical" evidence="2">
    <location>
        <begin position="85"/>
        <end position="111"/>
    </location>
</feature>
<dbReference type="InterPro" id="IPR000045">
    <property type="entry name" value="Prepilin_IV_endopep_pep"/>
</dbReference>
<keyword evidence="5" id="KW-1185">Reference proteome</keyword>
<proteinExistence type="inferred from homology"/>
<reference evidence="5" key="1">
    <citation type="submission" date="2016-10" db="EMBL/GenBank/DDBJ databases">
        <authorList>
            <person name="Varghese N."/>
            <person name="Submissions S."/>
        </authorList>
    </citation>
    <scope>NUCLEOTIDE SEQUENCE [LARGE SCALE GENOMIC DNA]</scope>
    <source>
        <strain evidence="5">DSM 44260</strain>
    </source>
</reference>
<dbReference type="GO" id="GO:0032259">
    <property type="term" value="P:methylation"/>
    <property type="evidence" value="ECO:0007669"/>
    <property type="project" value="UniProtKB-KW"/>
</dbReference>
<protein>
    <submittedName>
        <fullName evidence="4">Leader peptidase (Prepilin peptidase) / N-methyltransferase</fullName>
    </submittedName>
</protein>
<name>A0A1H9T6C0_9PSEU</name>
<dbReference type="AlphaFoldDB" id="A0A1H9T6C0"/>